<dbReference type="InterPro" id="IPR052719">
    <property type="entry name" value="CvpA-like"/>
</dbReference>
<evidence type="ECO:0000313" key="6">
    <source>
        <dbReference type="EMBL" id="VEN74841.1"/>
    </source>
</evidence>
<proteinExistence type="predicted"/>
<dbReference type="AlphaFoldDB" id="A0A484HNG2"/>
<evidence type="ECO:0000256" key="5">
    <source>
        <dbReference type="SAM" id="Phobius"/>
    </source>
</evidence>
<feature type="transmembrane region" description="Helical" evidence="5">
    <location>
        <begin position="14"/>
        <end position="36"/>
    </location>
</feature>
<keyword evidence="2 5" id="KW-0812">Transmembrane</keyword>
<feature type="transmembrane region" description="Helical" evidence="5">
    <location>
        <begin position="121"/>
        <end position="140"/>
    </location>
</feature>
<keyword evidence="4 5" id="KW-0472">Membrane</keyword>
<dbReference type="InterPro" id="IPR003825">
    <property type="entry name" value="Colicin-V_CvpA"/>
</dbReference>
<reference evidence="6" key="1">
    <citation type="submission" date="2019-01" db="EMBL/GenBank/DDBJ databases">
        <authorList>
            <consortium name="Genoscope - CEA"/>
            <person name="William W."/>
        </authorList>
    </citation>
    <scope>NUCLEOTIDE SEQUENCE</scope>
    <source>
        <strain evidence="6">CR-1</strain>
    </source>
</reference>
<accession>A0A484HNG2</accession>
<dbReference type="PANTHER" id="PTHR36926:SF1">
    <property type="entry name" value="COLICIN V PRODUCTION PROTEIN"/>
    <property type="match status" value="1"/>
</dbReference>
<name>A0A484HNG2_9BACT</name>
<sequence length="196" mass="20476">MGESLFKRVGFNGIIMNPVDMGIAAAGVFCVARGFFRGFIREIASIAGILGGLFLAWAYFEEAAAFIKAAFPVLAYSKILGFAGIFLGVVAAASLSGAAIRRLARAVSLGAMDRAMGGLLGTMKGILAVWVALSAMILFLPGGPGMVRDSRLAPHVFNVSEKAFEMFSGSFGGAFQEKIEAVKKAWEAGAGARGKK</sequence>
<organism evidence="6">
    <name type="scientific">uncultured Desulfobacteraceae bacterium</name>
    <dbReference type="NCBI Taxonomy" id="218296"/>
    <lineage>
        <taxon>Bacteria</taxon>
        <taxon>Pseudomonadati</taxon>
        <taxon>Thermodesulfobacteriota</taxon>
        <taxon>Desulfobacteria</taxon>
        <taxon>Desulfobacterales</taxon>
        <taxon>Desulfobacteraceae</taxon>
        <taxon>environmental samples</taxon>
    </lineage>
</organism>
<evidence type="ECO:0000256" key="3">
    <source>
        <dbReference type="ARBA" id="ARBA00022989"/>
    </source>
</evidence>
<evidence type="ECO:0000256" key="2">
    <source>
        <dbReference type="ARBA" id="ARBA00022692"/>
    </source>
</evidence>
<keyword evidence="3 5" id="KW-1133">Transmembrane helix</keyword>
<evidence type="ECO:0000256" key="1">
    <source>
        <dbReference type="ARBA" id="ARBA00004141"/>
    </source>
</evidence>
<dbReference type="EMBL" id="CAACVI010000045">
    <property type="protein sequence ID" value="VEN74841.1"/>
    <property type="molecule type" value="Genomic_DNA"/>
</dbReference>
<evidence type="ECO:0000256" key="4">
    <source>
        <dbReference type="ARBA" id="ARBA00023136"/>
    </source>
</evidence>
<dbReference type="GO" id="GO:0009403">
    <property type="term" value="P:toxin biosynthetic process"/>
    <property type="evidence" value="ECO:0007669"/>
    <property type="project" value="InterPro"/>
</dbReference>
<feature type="transmembrane region" description="Helical" evidence="5">
    <location>
        <begin position="43"/>
        <end position="60"/>
    </location>
</feature>
<feature type="transmembrane region" description="Helical" evidence="5">
    <location>
        <begin position="80"/>
        <end position="100"/>
    </location>
</feature>
<dbReference type="Pfam" id="PF02674">
    <property type="entry name" value="Colicin_V"/>
    <property type="match status" value="1"/>
</dbReference>
<protein>
    <submittedName>
        <fullName evidence="6">Colicin V production protein</fullName>
    </submittedName>
</protein>
<dbReference type="PANTHER" id="PTHR36926">
    <property type="entry name" value="COLICIN V PRODUCTION PROTEIN"/>
    <property type="match status" value="1"/>
</dbReference>
<gene>
    <name evidence="6" type="ORF">EPICR_50117</name>
</gene>
<dbReference type="GO" id="GO:0016020">
    <property type="term" value="C:membrane"/>
    <property type="evidence" value="ECO:0007669"/>
    <property type="project" value="UniProtKB-SubCell"/>
</dbReference>
<comment type="subcellular location">
    <subcellularLocation>
        <location evidence="1">Membrane</location>
        <topology evidence="1">Multi-pass membrane protein</topology>
    </subcellularLocation>
</comment>